<dbReference type="Proteomes" id="UP001164746">
    <property type="component" value="Chromosome 14"/>
</dbReference>
<dbReference type="PANTHER" id="PTHR46209:SF3">
    <property type="entry name" value="PX DOMAIN-CONTAINING PROTEIN"/>
    <property type="match status" value="1"/>
</dbReference>
<accession>A0ABY7FT81</accession>
<keyword evidence="8" id="KW-0446">Lipid-binding</keyword>
<dbReference type="PROSITE" id="PS50195">
    <property type="entry name" value="PX"/>
    <property type="match status" value="1"/>
</dbReference>
<dbReference type="InterPro" id="IPR043544">
    <property type="entry name" value="SNX10/11"/>
</dbReference>
<evidence type="ECO:0000259" key="12">
    <source>
        <dbReference type="PROSITE" id="PS50195"/>
    </source>
</evidence>
<feature type="domain" description="PX" evidence="12">
    <location>
        <begin position="1"/>
        <end position="118"/>
    </location>
</feature>
<dbReference type="Gene3D" id="3.30.1520.10">
    <property type="entry name" value="Phox-like domain"/>
    <property type="match status" value="1"/>
</dbReference>
<keyword evidence="6" id="KW-0967">Endosome</keyword>
<feature type="compositionally biased region" description="Polar residues" evidence="11">
    <location>
        <begin position="205"/>
        <end position="227"/>
    </location>
</feature>
<evidence type="ECO:0000256" key="3">
    <source>
        <dbReference type="ARBA" id="ARBA00010883"/>
    </source>
</evidence>
<dbReference type="SMART" id="SM00312">
    <property type="entry name" value="PX"/>
    <property type="match status" value="1"/>
</dbReference>
<evidence type="ECO:0000313" key="13">
    <source>
        <dbReference type="EMBL" id="WAR25435.1"/>
    </source>
</evidence>
<gene>
    <name evidence="13" type="ORF">MAR_011139</name>
</gene>
<keyword evidence="5" id="KW-0963">Cytoplasm</keyword>
<dbReference type="Pfam" id="PF00787">
    <property type="entry name" value="PX"/>
    <property type="match status" value="1"/>
</dbReference>
<evidence type="ECO:0000256" key="5">
    <source>
        <dbReference type="ARBA" id="ARBA00022490"/>
    </source>
</evidence>
<sequence length="338" mass="37430">MKEMSPDLDICVCNPRTDKFTTYDLITKTRNPAFTLPASRTRRRYNDFQWLRKTLQKHHPLCVCPELPERKHSQERFEIQFLVQRMKDLEDWLLVVVRESLYLSDSALHLFLQSSLSCDHIDLYIRGCLAEDDVSHAYTEAARNAQDSTSSPCKDTGAHRSYRSVECKVGSSCRSSNVEQGEGSNGHRRLITPDSGLAEEDSDSDACSLTSSHNSSGSASFETSPSVSGHYPPLTEVRVCSSCPEDCGCGGNDSGDCGVGAGSCNSGHAADSLDACERQLKQCDCQRNKCTCGRNHQEKGRRYCASCIDKPDSEKSTKTVESKPITRKVEMGVIFSVN</sequence>
<keyword evidence="7" id="KW-0653">Protein transport</keyword>
<evidence type="ECO:0000256" key="8">
    <source>
        <dbReference type="ARBA" id="ARBA00023121"/>
    </source>
</evidence>
<organism evidence="13 14">
    <name type="scientific">Mya arenaria</name>
    <name type="common">Soft-shell clam</name>
    <dbReference type="NCBI Taxonomy" id="6604"/>
    <lineage>
        <taxon>Eukaryota</taxon>
        <taxon>Metazoa</taxon>
        <taxon>Spiralia</taxon>
        <taxon>Lophotrochozoa</taxon>
        <taxon>Mollusca</taxon>
        <taxon>Bivalvia</taxon>
        <taxon>Autobranchia</taxon>
        <taxon>Heteroconchia</taxon>
        <taxon>Euheterodonta</taxon>
        <taxon>Imparidentia</taxon>
        <taxon>Neoheterodontei</taxon>
        <taxon>Myida</taxon>
        <taxon>Myoidea</taxon>
        <taxon>Myidae</taxon>
        <taxon>Mya</taxon>
    </lineage>
</organism>
<feature type="region of interest" description="Disordered" evidence="11">
    <location>
        <begin position="174"/>
        <end position="228"/>
    </location>
</feature>
<reference evidence="13" key="1">
    <citation type="submission" date="2022-11" db="EMBL/GenBank/DDBJ databases">
        <title>Centuries of genome instability and evolution in soft-shell clam transmissible cancer (bioRxiv).</title>
        <authorList>
            <person name="Hart S.F.M."/>
            <person name="Yonemitsu M.A."/>
            <person name="Giersch R.M."/>
            <person name="Beal B.F."/>
            <person name="Arriagada G."/>
            <person name="Davis B.W."/>
            <person name="Ostrander E.A."/>
            <person name="Goff S.P."/>
            <person name="Metzger M.J."/>
        </authorList>
    </citation>
    <scope>NUCLEOTIDE SEQUENCE</scope>
    <source>
        <strain evidence="13">MELC-2E11</strain>
        <tissue evidence="13">Siphon/mantle</tissue>
    </source>
</reference>
<comment type="subcellular location">
    <subcellularLocation>
        <location evidence="2">Cytoplasm</location>
    </subcellularLocation>
    <subcellularLocation>
        <location evidence="10">Endomembrane system</location>
        <topology evidence="10">Peripheral membrane protein</topology>
        <orientation evidence="10">Cytoplasmic side</orientation>
    </subcellularLocation>
    <subcellularLocation>
        <location evidence="1">Endosome</location>
    </subcellularLocation>
</comment>
<keyword evidence="9" id="KW-0472">Membrane</keyword>
<evidence type="ECO:0000256" key="7">
    <source>
        <dbReference type="ARBA" id="ARBA00022927"/>
    </source>
</evidence>
<evidence type="ECO:0000256" key="9">
    <source>
        <dbReference type="ARBA" id="ARBA00023136"/>
    </source>
</evidence>
<dbReference type="SUPFAM" id="SSF64268">
    <property type="entry name" value="PX domain"/>
    <property type="match status" value="1"/>
</dbReference>
<dbReference type="InterPro" id="IPR001683">
    <property type="entry name" value="PX_dom"/>
</dbReference>
<dbReference type="EMBL" id="CP111025">
    <property type="protein sequence ID" value="WAR25435.1"/>
    <property type="molecule type" value="Genomic_DNA"/>
</dbReference>
<evidence type="ECO:0000256" key="6">
    <source>
        <dbReference type="ARBA" id="ARBA00022753"/>
    </source>
</evidence>
<keyword evidence="4" id="KW-0813">Transport</keyword>
<evidence type="ECO:0000256" key="11">
    <source>
        <dbReference type="SAM" id="MobiDB-lite"/>
    </source>
</evidence>
<keyword evidence="14" id="KW-1185">Reference proteome</keyword>
<name>A0ABY7FT81_MYAAR</name>
<evidence type="ECO:0000313" key="14">
    <source>
        <dbReference type="Proteomes" id="UP001164746"/>
    </source>
</evidence>
<evidence type="ECO:0000256" key="1">
    <source>
        <dbReference type="ARBA" id="ARBA00004177"/>
    </source>
</evidence>
<dbReference type="PANTHER" id="PTHR46209">
    <property type="entry name" value="PX DOMAIN-CONTAINING PROTEIN"/>
    <property type="match status" value="1"/>
</dbReference>
<proteinExistence type="inferred from homology"/>
<protein>
    <submittedName>
        <fullName evidence="13">SNX11-like protein</fullName>
    </submittedName>
</protein>
<dbReference type="InterPro" id="IPR036871">
    <property type="entry name" value="PX_dom_sf"/>
</dbReference>
<evidence type="ECO:0000256" key="10">
    <source>
        <dbReference type="ARBA" id="ARBA00029433"/>
    </source>
</evidence>
<evidence type="ECO:0000256" key="2">
    <source>
        <dbReference type="ARBA" id="ARBA00004496"/>
    </source>
</evidence>
<comment type="similarity">
    <text evidence="3">Belongs to the sorting nexin family.</text>
</comment>
<evidence type="ECO:0000256" key="4">
    <source>
        <dbReference type="ARBA" id="ARBA00022448"/>
    </source>
</evidence>